<evidence type="ECO:0000313" key="2">
    <source>
        <dbReference type="Proteomes" id="UP000002640"/>
    </source>
</evidence>
<gene>
    <name evidence="1" type="ORF">PHYSODRAFT_419842</name>
</gene>
<dbReference type="EMBL" id="JH159163">
    <property type="protein sequence ID" value="EGZ06617.1"/>
    <property type="molecule type" value="Genomic_DNA"/>
</dbReference>
<name>G5ACV5_PHYSP</name>
<dbReference type="Proteomes" id="UP000002640">
    <property type="component" value="Unassembled WGS sequence"/>
</dbReference>
<dbReference type="GeneID" id="20652090"/>
<organism evidence="1 2">
    <name type="scientific">Phytophthora sojae (strain P6497)</name>
    <name type="common">Soybean stem and root rot agent</name>
    <name type="synonym">Phytophthora megasperma f. sp. glycines</name>
    <dbReference type="NCBI Taxonomy" id="1094619"/>
    <lineage>
        <taxon>Eukaryota</taxon>
        <taxon>Sar</taxon>
        <taxon>Stramenopiles</taxon>
        <taxon>Oomycota</taxon>
        <taxon>Peronosporomycetes</taxon>
        <taxon>Peronosporales</taxon>
        <taxon>Peronosporaceae</taxon>
        <taxon>Phytophthora</taxon>
    </lineage>
</organism>
<proteinExistence type="predicted"/>
<dbReference type="AlphaFoldDB" id="G5ACV5"/>
<feature type="non-terminal residue" evidence="1">
    <location>
        <position position="1"/>
    </location>
</feature>
<accession>G5ACV5</accession>
<sequence>RKRMHRACKVCSILAPAGKRGKNTKWFCEACSEGRTVVVYLCQFIRHESFGIKKSCFSIWHEDWDSGKLLPINVDKRIQFRRP</sequence>
<keyword evidence="2" id="KW-1185">Reference proteome</keyword>
<dbReference type="InParanoid" id="G5ACV5"/>
<feature type="non-terminal residue" evidence="1">
    <location>
        <position position="83"/>
    </location>
</feature>
<dbReference type="KEGG" id="psoj:PHYSODRAFT_419842"/>
<protein>
    <submittedName>
        <fullName evidence="1">Uncharacterized protein</fullName>
    </submittedName>
</protein>
<dbReference type="RefSeq" id="XP_009537381.1">
    <property type="nucleotide sequence ID" value="XM_009539086.1"/>
</dbReference>
<evidence type="ECO:0000313" key="1">
    <source>
        <dbReference type="EMBL" id="EGZ06617.1"/>
    </source>
</evidence>
<reference evidence="1 2" key="1">
    <citation type="journal article" date="2006" name="Science">
        <title>Phytophthora genome sequences uncover evolutionary origins and mechanisms of pathogenesis.</title>
        <authorList>
            <person name="Tyler B.M."/>
            <person name="Tripathy S."/>
            <person name="Zhang X."/>
            <person name="Dehal P."/>
            <person name="Jiang R.H."/>
            <person name="Aerts A."/>
            <person name="Arredondo F.D."/>
            <person name="Baxter L."/>
            <person name="Bensasson D."/>
            <person name="Beynon J.L."/>
            <person name="Chapman J."/>
            <person name="Damasceno C.M."/>
            <person name="Dorrance A.E."/>
            <person name="Dou D."/>
            <person name="Dickerman A.W."/>
            <person name="Dubchak I.L."/>
            <person name="Garbelotto M."/>
            <person name="Gijzen M."/>
            <person name="Gordon S.G."/>
            <person name="Govers F."/>
            <person name="Grunwald N.J."/>
            <person name="Huang W."/>
            <person name="Ivors K.L."/>
            <person name="Jones R.W."/>
            <person name="Kamoun S."/>
            <person name="Krampis K."/>
            <person name="Lamour K.H."/>
            <person name="Lee M.K."/>
            <person name="McDonald W.H."/>
            <person name="Medina M."/>
            <person name="Meijer H.J."/>
            <person name="Nordberg E.K."/>
            <person name="Maclean D.J."/>
            <person name="Ospina-Giraldo M.D."/>
            <person name="Morris P.F."/>
            <person name="Phuntumart V."/>
            <person name="Putnam N.H."/>
            <person name="Rash S."/>
            <person name="Rose J.K."/>
            <person name="Sakihama Y."/>
            <person name="Salamov A.A."/>
            <person name="Savidor A."/>
            <person name="Scheuring C.F."/>
            <person name="Smith B.M."/>
            <person name="Sobral B.W."/>
            <person name="Terry A."/>
            <person name="Torto-Alalibo T.A."/>
            <person name="Win J."/>
            <person name="Xu Z."/>
            <person name="Zhang H."/>
            <person name="Grigoriev I.V."/>
            <person name="Rokhsar D.S."/>
            <person name="Boore J.L."/>
        </authorList>
    </citation>
    <scope>NUCLEOTIDE SEQUENCE [LARGE SCALE GENOMIC DNA]</scope>
    <source>
        <strain evidence="1 2">P6497</strain>
    </source>
</reference>